<accession>A0A1X6P5G6</accession>
<feature type="compositionally biased region" description="Pro residues" evidence="1">
    <location>
        <begin position="39"/>
        <end position="51"/>
    </location>
</feature>
<evidence type="ECO:0000313" key="3">
    <source>
        <dbReference type="Proteomes" id="UP000218209"/>
    </source>
</evidence>
<protein>
    <submittedName>
        <fullName evidence="2">Uncharacterized protein</fullName>
    </submittedName>
</protein>
<gene>
    <name evidence="2" type="ORF">BU14_0208s0034</name>
</gene>
<dbReference type="Proteomes" id="UP000218209">
    <property type="component" value="Unassembled WGS sequence"/>
</dbReference>
<feature type="compositionally biased region" description="Basic residues" evidence="1">
    <location>
        <begin position="66"/>
        <end position="75"/>
    </location>
</feature>
<feature type="region of interest" description="Disordered" evidence="1">
    <location>
        <begin position="196"/>
        <end position="248"/>
    </location>
</feature>
<dbReference type="AlphaFoldDB" id="A0A1X6P5G6"/>
<feature type="region of interest" description="Disordered" evidence="1">
    <location>
        <begin position="162"/>
        <end position="183"/>
    </location>
</feature>
<evidence type="ECO:0000256" key="1">
    <source>
        <dbReference type="SAM" id="MobiDB-lite"/>
    </source>
</evidence>
<evidence type="ECO:0000313" key="2">
    <source>
        <dbReference type="EMBL" id="OSX76077.1"/>
    </source>
</evidence>
<proteinExistence type="predicted"/>
<name>A0A1X6P5G6_PORUM</name>
<dbReference type="EMBL" id="KV918881">
    <property type="protein sequence ID" value="OSX76077.1"/>
    <property type="molecule type" value="Genomic_DNA"/>
</dbReference>
<sequence>MSTGPSFMLTGFGARGAHWPAGLATCVPRSRPIPERHPPPAPPTLHTPAPTPVRRAHFPIREHLPKPRPPRRRRGSQLPPGPRRRVVAAVRLPDAAAICVVQGRCLQPRGAPRVERPLPRRRRGRWAPYRHGRRDVCVRPLVREASAGPAVAAVAVAEVVGRGGALPPSPTSSASSSDEDGGRRCVTGVCARRLRGGSAVPAPARARPRRPPPRRPSGSLSLSLPAPPRRRAPRRSGDSAAAGKRQRRVAVARAGAPVLVALPLLPASSASSSSSDRGCGEARCEGFAVVGERVWGTTRLRREL</sequence>
<reference evidence="2 3" key="1">
    <citation type="submission" date="2017-03" db="EMBL/GenBank/DDBJ databases">
        <title>WGS assembly of Porphyra umbilicalis.</title>
        <authorList>
            <person name="Brawley S.H."/>
            <person name="Blouin N.A."/>
            <person name="Ficko-Blean E."/>
            <person name="Wheeler G.L."/>
            <person name="Lohr M."/>
            <person name="Goodson H.V."/>
            <person name="Jenkins J.W."/>
            <person name="Blaby-Haas C.E."/>
            <person name="Helliwell K.E."/>
            <person name="Chan C."/>
            <person name="Marriage T."/>
            <person name="Bhattacharya D."/>
            <person name="Klein A.S."/>
            <person name="Badis Y."/>
            <person name="Brodie J."/>
            <person name="Cao Y."/>
            <person name="Collen J."/>
            <person name="Dittami S.M."/>
            <person name="Gachon C.M."/>
            <person name="Green B.R."/>
            <person name="Karpowicz S."/>
            <person name="Kim J.W."/>
            <person name="Kudahl U."/>
            <person name="Lin S."/>
            <person name="Michel G."/>
            <person name="Mittag M."/>
            <person name="Olson B.J."/>
            <person name="Pangilinan J."/>
            <person name="Peng Y."/>
            <person name="Qiu H."/>
            <person name="Shu S."/>
            <person name="Singer J.T."/>
            <person name="Smith A.G."/>
            <person name="Sprecher B.N."/>
            <person name="Wagner V."/>
            <person name="Wang W."/>
            <person name="Wang Z.-Y."/>
            <person name="Yan J."/>
            <person name="Yarish C."/>
            <person name="Zoeuner-Riek S."/>
            <person name="Zhuang Y."/>
            <person name="Zou Y."/>
            <person name="Lindquist E.A."/>
            <person name="Grimwood J."/>
            <person name="Barry K."/>
            <person name="Rokhsar D.S."/>
            <person name="Schmutz J."/>
            <person name="Stiller J.W."/>
            <person name="Grossman A.R."/>
            <person name="Prochnik S.E."/>
        </authorList>
    </citation>
    <scope>NUCLEOTIDE SEQUENCE [LARGE SCALE GENOMIC DNA]</scope>
    <source>
        <strain evidence="2">4086291</strain>
    </source>
</reference>
<organism evidence="2 3">
    <name type="scientific">Porphyra umbilicalis</name>
    <name type="common">Purple laver</name>
    <name type="synonym">Red alga</name>
    <dbReference type="NCBI Taxonomy" id="2786"/>
    <lineage>
        <taxon>Eukaryota</taxon>
        <taxon>Rhodophyta</taxon>
        <taxon>Bangiophyceae</taxon>
        <taxon>Bangiales</taxon>
        <taxon>Bangiaceae</taxon>
        <taxon>Porphyra</taxon>
    </lineage>
</organism>
<feature type="region of interest" description="Disordered" evidence="1">
    <location>
        <begin position="28"/>
        <end position="84"/>
    </location>
</feature>
<keyword evidence="3" id="KW-1185">Reference proteome</keyword>
<feature type="compositionally biased region" description="Low complexity" evidence="1">
    <location>
        <begin position="196"/>
        <end position="205"/>
    </location>
</feature>